<gene>
    <name evidence="2" type="ORF">EVAR_28861_1</name>
</gene>
<reference evidence="2 3" key="1">
    <citation type="journal article" date="2019" name="Commun. Biol.">
        <title>The bagworm genome reveals a unique fibroin gene that provides high tensile strength.</title>
        <authorList>
            <person name="Kono N."/>
            <person name="Nakamura H."/>
            <person name="Ohtoshi R."/>
            <person name="Tomita M."/>
            <person name="Numata K."/>
            <person name="Arakawa K."/>
        </authorList>
    </citation>
    <scope>NUCLEOTIDE SEQUENCE [LARGE SCALE GENOMIC DNA]</scope>
</reference>
<feature type="compositionally biased region" description="Basic residues" evidence="1">
    <location>
        <begin position="13"/>
        <end position="31"/>
    </location>
</feature>
<dbReference type="EMBL" id="BGZK01001256">
    <property type="protein sequence ID" value="GBP75649.1"/>
    <property type="molecule type" value="Genomic_DNA"/>
</dbReference>
<comment type="caution">
    <text evidence="2">The sequence shown here is derived from an EMBL/GenBank/DDBJ whole genome shotgun (WGS) entry which is preliminary data.</text>
</comment>
<protein>
    <submittedName>
        <fullName evidence="2">Uncharacterized protein</fullName>
    </submittedName>
</protein>
<dbReference type="Proteomes" id="UP000299102">
    <property type="component" value="Unassembled WGS sequence"/>
</dbReference>
<feature type="region of interest" description="Disordered" evidence="1">
    <location>
        <begin position="1"/>
        <end position="35"/>
    </location>
</feature>
<accession>A0A4C1YM15</accession>
<sequence>MSTSFNPKSERRQGRRRQHDRKGRRAPGRRARPSDAVYVRSIPEHPPLPFPVSIRHHMNNVHRNALSPSPSRGRPRAVINVAESAEVSHLELRRKLCRRRNVSTTISSPCATVIEQREILSERANEPPDKCRVFVFILRRLQPHTLLMDSRELPALAGARDARPFDYFIRPYKLSQTAIVLGCSRLNNVQGSAGTVLAELLRLRGSQHLLAAPQVFGTSTNSSVLVIIYCD</sequence>
<proteinExistence type="predicted"/>
<keyword evidence="3" id="KW-1185">Reference proteome</keyword>
<dbReference type="AlphaFoldDB" id="A0A4C1YM15"/>
<name>A0A4C1YM15_EUMVA</name>
<evidence type="ECO:0000313" key="2">
    <source>
        <dbReference type="EMBL" id="GBP75649.1"/>
    </source>
</evidence>
<evidence type="ECO:0000256" key="1">
    <source>
        <dbReference type="SAM" id="MobiDB-lite"/>
    </source>
</evidence>
<evidence type="ECO:0000313" key="3">
    <source>
        <dbReference type="Proteomes" id="UP000299102"/>
    </source>
</evidence>
<organism evidence="2 3">
    <name type="scientific">Eumeta variegata</name>
    <name type="common">Bagworm moth</name>
    <name type="synonym">Eumeta japonica</name>
    <dbReference type="NCBI Taxonomy" id="151549"/>
    <lineage>
        <taxon>Eukaryota</taxon>
        <taxon>Metazoa</taxon>
        <taxon>Ecdysozoa</taxon>
        <taxon>Arthropoda</taxon>
        <taxon>Hexapoda</taxon>
        <taxon>Insecta</taxon>
        <taxon>Pterygota</taxon>
        <taxon>Neoptera</taxon>
        <taxon>Endopterygota</taxon>
        <taxon>Lepidoptera</taxon>
        <taxon>Glossata</taxon>
        <taxon>Ditrysia</taxon>
        <taxon>Tineoidea</taxon>
        <taxon>Psychidae</taxon>
        <taxon>Oiketicinae</taxon>
        <taxon>Eumeta</taxon>
    </lineage>
</organism>